<dbReference type="GO" id="GO:0008080">
    <property type="term" value="F:N-acetyltransferase activity"/>
    <property type="evidence" value="ECO:0007669"/>
    <property type="project" value="InterPro"/>
</dbReference>
<accession>A0A2H6LFN9</accession>
<protein>
    <submittedName>
        <fullName evidence="4">N-acetyltransferase GCN5</fullName>
    </submittedName>
</protein>
<dbReference type="InterPro" id="IPR016181">
    <property type="entry name" value="Acyl_CoA_acyltransferase"/>
</dbReference>
<comment type="caution">
    <text evidence="4">The sequence shown here is derived from an EMBL/GenBank/DDBJ whole genome shotgun (WGS) entry which is preliminary data.</text>
</comment>
<sequence>MTYKFVDTLTEKQISELVQLYKNEFWSKQRTYQDVAKMLKASNIVLGLIDNNEQLIGFTRVLTDFVYRATIYDVIIKPDYRKQGLGVKLLDAIVNHPQLNQVEHIALYCLPEMIPFYQRWGFTPEVGNLKLMYRYHQSHKDKLHDY</sequence>
<dbReference type="RefSeq" id="WP_103124513.1">
    <property type="nucleotide sequence ID" value="NZ_DF978425.1"/>
</dbReference>
<dbReference type="PANTHER" id="PTHR43626">
    <property type="entry name" value="ACYL-COA N-ACYLTRANSFERASE"/>
    <property type="match status" value="1"/>
</dbReference>
<evidence type="ECO:0000256" key="2">
    <source>
        <dbReference type="ARBA" id="ARBA00023315"/>
    </source>
</evidence>
<keyword evidence="2" id="KW-0012">Acyltransferase</keyword>
<name>A0A2H6LFN9_9NOSO</name>
<dbReference type="CDD" id="cd04301">
    <property type="entry name" value="NAT_SF"/>
    <property type="match status" value="1"/>
</dbReference>
<dbReference type="Proteomes" id="UP000236527">
    <property type="component" value="Unassembled WGS sequence"/>
</dbReference>
<dbReference type="SUPFAM" id="SSF55729">
    <property type="entry name" value="Acyl-CoA N-acyltransferases (Nat)"/>
    <property type="match status" value="1"/>
</dbReference>
<keyword evidence="5" id="KW-1185">Reference proteome</keyword>
<dbReference type="GO" id="GO:0005737">
    <property type="term" value="C:cytoplasm"/>
    <property type="evidence" value="ECO:0007669"/>
    <property type="project" value="TreeGrafter"/>
</dbReference>
<dbReference type="PROSITE" id="PS51186">
    <property type="entry name" value="GNAT"/>
    <property type="match status" value="1"/>
</dbReference>
<dbReference type="PANTHER" id="PTHR43626:SF4">
    <property type="entry name" value="GCN5-RELATED N-ACETYLTRANSFERASE 2, CHLOROPLASTIC"/>
    <property type="match status" value="1"/>
</dbReference>
<evidence type="ECO:0000313" key="4">
    <source>
        <dbReference type="EMBL" id="GBE92030.1"/>
    </source>
</evidence>
<evidence type="ECO:0000256" key="1">
    <source>
        <dbReference type="ARBA" id="ARBA00022679"/>
    </source>
</evidence>
<proteinExistence type="predicted"/>
<dbReference type="AlphaFoldDB" id="A0A2H6LFN9"/>
<gene>
    <name evidence="4" type="ORF">NCWK1_1783</name>
</gene>
<evidence type="ECO:0000313" key="5">
    <source>
        <dbReference type="Proteomes" id="UP000236527"/>
    </source>
</evidence>
<reference evidence="5" key="1">
    <citation type="journal article" date="2018" name="Genome Announc.">
        <title>Draft Genome Sequence of the Nitrogen-Fixing and Hormogonia-Inducing Cyanobacterium Nostoc cycadae Strain WK-1, Isolated from the Coralloid Roots of Cycas revoluta.</title>
        <authorList>
            <person name="Kanesaki Y."/>
            <person name="Hirose M."/>
            <person name="Hirose Y."/>
            <person name="Fujisawa T."/>
            <person name="Nakamura Y."/>
            <person name="Watanabe S."/>
            <person name="Matsunaga S."/>
            <person name="Uchida H."/>
            <person name="Murakami A."/>
        </authorList>
    </citation>
    <scope>NUCLEOTIDE SEQUENCE [LARGE SCALE GENOMIC DNA]</scope>
    <source>
        <strain evidence="5">WK-1</strain>
    </source>
</reference>
<organism evidence="4 5">
    <name type="scientific">Nostoc cycadae WK-1</name>
    <dbReference type="NCBI Taxonomy" id="1861711"/>
    <lineage>
        <taxon>Bacteria</taxon>
        <taxon>Bacillati</taxon>
        <taxon>Cyanobacteriota</taxon>
        <taxon>Cyanophyceae</taxon>
        <taxon>Nostocales</taxon>
        <taxon>Nostocaceae</taxon>
        <taxon>Nostoc</taxon>
    </lineage>
</organism>
<keyword evidence="1 4" id="KW-0808">Transferase</keyword>
<dbReference type="InterPro" id="IPR045039">
    <property type="entry name" value="NSI-like"/>
</dbReference>
<dbReference type="InterPro" id="IPR000182">
    <property type="entry name" value="GNAT_dom"/>
</dbReference>
<dbReference type="Gene3D" id="3.40.630.30">
    <property type="match status" value="1"/>
</dbReference>
<dbReference type="EMBL" id="BDGE01000029">
    <property type="protein sequence ID" value="GBE92030.1"/>
    <property type="molecule type" value="Genomic_DNA"/>
</dbReference>
<dbReference type="Pfam" id="PF00583">
    <property type="entry name" value="Acetyltransf_1"/>
    <property type="match status" value="1"/>
</dbReference>
<evidence type="ECO:0000259" key="3">
    <source>
        <dbReference type="PROSITE" id="PS51186"/>
    </source>
</evidence>
<feature type="domain" description="N-acetyltransferase" evidence="3">
    <location>
        <begin position="4"/>
        <end position="144"/>
    </location>
</feature>